<organism evidence="1 2">
    <name type="scientific">Plutella xylostella</name>
    <name type="common">Diamondback moth</name>
    <name type="synonym">Plutella maculipennis</name>
    <dbReference type="NCBI Taxonomy" id="51655"/>
    <lineage>
        <taxon>Eukaryota</taxon>
        <taxon>Metazoa</taxon>
        <taxon>Ecdysozoa</taxon>
        <taxon>Arthropoda</taxon>
        <taxon>Hexapoda</taxon>
        <taxon>Insecta</taxon>
        <taxon>Pterygota</taxon>
        <taxon>Neoptera</taxon>
        <taxon>Endopterygota</taxon>
        <taxon>Lepidoptera</taxon>
        <taxon>Glossata</taxon>
        <taxon>Ditrysia</taxon>
        <taxon>Yponomeutoidea</taxon>
        <taxon>Plutellidae</taxon>
        <taxon>Plutella</taxon>
    </lineage>
</organism>
<evidence type="ECO:0000313" key="1">
    <source>
        <dbReference type="EMBL" id="KAG7307188.1"/>
    </source>
</evidence>
<keyword evidence="2" id="KW-1185">Reference proteome</keyword>
<protein>
    <submittedName>
        <fullName evidence="1">Uncharacterized protein</fullName>
    </submittedName>
</protein>
<evidence type="ECO:0000313" key="2">
    <source>
        <dbReference type="Proteomes" id="UP000823941"/>
    </source>
</evidence>
<dbReference type="EMBL" id="JAHIBW010000010">
    <property type="protein sequence ID" value="KAG7307188.1"/>
    <property type="molecule type" value="Genomic_DNA"/>
</dbReference>
<dbReference type="Proteomes" id="UP000823941">
    <property type="component" value="Chromosome 10"/>
</dbReference>
<gene>
    <name evidence="1" type="ORF">JYU34_007341</name>
</gene>
<reference evidence="1 2" key="1">
    <citation type="submission" date="2021-06" db="EMBL/GenBank/DDBJ databases">
        <title>A haploid diamondback moth (Plutella xylostella L.) genome assembly resolves 31 chromosomes and identifies a diamide resistance mutation.</title>
        <authorList>
            <person name="Ward C.M."/>
            <person name="Perry K.D."/>
            <person name="Baker G."/>
            <person name="Powis K."/>
            <person name="Heckel D.G."/>
            <person name="Baxter S.W."/>
        </authorList>
    </citation>
    <scope>NUCLEOTIDE SEQUENCE [LARGE SCALE GENOMIC DNA]</scope>
    <source>
        <strain evidence="1 2">LV</strain>
        <tissue evidence="1">Single pupa</tissue>
    </source>
</reference>
<accession>A0ABQ7QQ52</accession>
<comment type="caution">
    <text evidence="1">The sequence shown here is derived from an EMBL/GenBank/DDBJ whole genome shotgun (WGS) entry which is preliminary data.</text>
</comment>
<name>A0ABQ7QQ52_PLUXY</name>
<sequence>MGAIAYSPQSPGRAVSIECTACGIVEGRRACARDVATRRVQLSFVNESENLVRGHRTVAGVVDRAELQRPFVMAEAARERRHLARVSCCPHPHAAPRAPQAARATRLLYHTSSKHTN</sequence>
<proteinExistence type="predicted"/>